<accession>A0A7J8WXY0</accession>
<evidence type="ECO:0000313" key="1">
    <source>
        <dbReference type="EMBL" id="MBA0679907.1"/>
    </source>
</evidence>
<name>A0A7J8WXY0_GOSAI</name>
<evidence type="ECO:0000313" key="2">
    <source>
        <dbReference type="Proteomes" id="UP000593577"/>
    </source>
</evidence>
<reference evidence="1 2" key="1">
    <citation type="journal article" date="2019" name="Genome Biol. Evol.">
        <title>Insights into the evolution of the New World diploid cottons (Gossypium, subgenus Houzingenia) based on genome sequencing.</title>
        <authorList>
            <person name="Grover C.E."/>
            <person name="Arick M.A. 2nd"/>
            <person name="Thrash A."/>
            <person name="Conover J.L."/>
            <person name="Sanders W.S."/>
            <person name="Peterson D.G."/>
            <person name="Frelichowski J.E."/>
            <person name="Scheffler J.A."/>
            <person name="Scheffler B.E."/>
            <person name="Wendel J.F."/>
        </authorList>
    </citation>
    <scope>NUCLEOTIDE SEQUENCE [LARGE SCALE GENOMIC DNA]</scope>
    <source>
        <strain evidence="1">185</strain>
        <tissue evidence="1">Leaf</tissue>
    </source>
</reference>
<dbReference type="InterPro" id="IPR036691">
    <property type="entry name" value="Endo/exonu/phosph_ase_sf"/>
</dbReference>
<feature type="non-terminal residue" evidence="1">
    <location>
        <position position="1"/>
    </location>
</feature>
<proteinExistence type="predicted"/>
<organism evidence="1 2">
    <name type="scientific">Gossypium aridum</name>
    <name type="common">American cotton</name>
    <name type="synonym">Erioxylum aridum</name>
    <dbReference type="NCBI Taxonomy" id="34290"/>
    <lineage>
        <taxon>Eukaryota</taxon>
        <taxon>Viridiplantae</taxon>
        <taxon>Streptophyta</taxon>
        <taxon>Embryophyta</taxon>
        <taxon>Tracheophyta</taxon>
        <taxon>Spermatophyta</taxon>
        <taxon>Magnoliopsida</taxon>
        <taxon>eudicotyledons</taxon>
        <taxon>Gunneridae</taxon>
        <taxon>Pentapetalae</taxon>
        <taxon>rosids</taxon>
        <taxon>malvids</taxon>
        <taxon>Malvales</taxon>
        <taxon>Malvaceae</taxon>
        <taxon>Malvoideae</taxon>
        <taxon>Gossypium</taxon>
    </lineage>
</organism>
<comment type="caution">
    <text evidence="1">The sequence shown here is derived from an EMBL/GenBank/DDBJ whole genome shotgun (WGS) entry which is preliminary data.</text>
</comment>
<dbReference type="SUPFAM" id="SSF56219">
    <property type="entry name" value="DNase I-like"/>
    <property type="match status" value="1"/>
</dbReference>
<dbReference type="EMBL" id="JABFAA010000004">
    <property type="protein sequence ID" value="MBA0679907.1"/>
    <property type="molecule type" value="Genomic_DNA"/>
</dbReference>
<dbReference type="AlphaFoldDB" id="A0A7J8WXY0"/>
<dbReference type="Proteomes" id="UP000593577">
    <property type="component" value="Unassembled WGS sequence"/>
</dbReference>
<protein>
    <submittedName>
        <fullName evidence="1">Uncharacterized protein</fullName>
    </submittedName>
</protein>
<sequence>MGHDFKGCLRLSLAEKNKIRDDPPYSAALKAESNLIWKEYMKFNALFKKKASQYSYTGSSESPLNYAKIAVDGNNMFWREECITRKRKPSEEEIRALCTEFKYDDGAKRLKHEEVADRSDVQTGKSTGRNENLKLECPWINESMGEGSRGLLCLAWKADISVNLRSFSKSHIDVILNEECVKEECRFTGFYGSRYVHKKNDSWSLLRNLGQQQSFPWLVSGDFNEIMFSFEK</sequence>
<keyword evidence="2" id="KW-1185">Reference proteome</keyword>
<gene>
    <name evidence="1" type="ORF">Goari_011648</name>
</gene>